<proteinExistence type="inferred from homology"/>
<keyword evidence="5 7" id="KW-0472">Membrane</keyword>
<comment type="similarity">
    <text evidence="2">Belongs to the plant DMP1 protein family.</text>
</comment>
<protein>
    <submittedName>
        <fullName evidence="8">Uncharacterized protein</fullName>
    </submittedName>
</protein>
<dbReference type="GO" id="GO:0010256">
    <property type="term" value="P:endomembrane system organization"/>
    <property type="evidence" value="ECO:0007669"/>
    <property type="project" value="TreeGrafter"/>
</dbReference>
<feature type="compositionally biased region" description="Low complexity" evidence="6">
    <location>
        <begin position="225"/>
        <end position="247"/>
    </location>
</feature>
<dbReference type="GO" id="GO:0016020">
    <property type="term" value="C:membrane"/>
    <property type="evidence" value="ECO:0007669"/>
    <property type="project" value="UniProtKB-SubCell"/>
</dbReference>
<evidence type="ECO:0000256" key="3">
    <source>
        <dbReference type="ARBA" id="ARBA00022692"/>
    </source>
</evidence>
<sequence length="247" mass="25012">MAAQAGAAISLISAISSVVKNISSAFSKSSATTTSATTTSSSSSSSSSTSSSASTVFTALGNLIKLLPAGTVFLFQYLSPITTNNGSCSSSNKALTAILIAVCGILCFISSFTDSYTSSDGSTHYGIATFSGLVTITSSSSSSSSSSSTTSLSSYRLRFTDFVHAFMKLIIFAVLSLLDTNTVNCFYPSFLTTEKTIISVLPIVVGSISSTVSVLFPSDRNGVGSSTSSSSSSSSTSTSSADTTSTA</sequence>
<organism evidence="8 9">
    <name type="scientific">Trapa incisa</name>
    <dbReference type="NCBI Taxonomy" id="236973"/>
    <lineage>
        <taxon>Eukaryota</taxon>
        <taxon>Viridiplantae</taxon>
        <taxon>Streptophyta</taxon>
        <taxon>Embryophyta</taxon>
        <taxon>Tracheophyta</taxon>
        <taxon>Spermatophyta</taxon>
        <taxon>Magnoliopsida</taxon>
        <taxon>eudicotyledons</taxon>
        <taxon>Gunneridae</taxon>
        <taxon>Pentapetalae</taxon>
        <taxon>rosids</taxon>
        <taxon>malvids</taxon>
        <taxon>Myrtales</taxon>
        <taxon>Lythraceae</taxon>
        <taxon>Trapa</taxon>
    </lineage>
</organism>
<reference evidence="8 9" key="1">
    <citation type="journal article" date="2023" name="Hortic Res">
        <title>Pangenome of water caltrop reveals structural variations and asymmetric subgenome divergence after allopolyploidization.</title>
        <authorList>
            <person name="Zhang X."/>
            <person name="Chen Y."/>
            <person name="Wang L."/>
            <person name="Yuan Y."/>
            <person name="Fang M."/>
            <person name="Shi L."/>
            <person name="Lu R."/>
            <person name="Comes H.P."/>
            <person name="Ma Y."/>
            <person name="Chen Y."/>
            <person name="Huang G."/>
            <person name="Zhou Y."/>
            <person name="Zheng Z."/>
            <person name="Qiu Y."/>
        </authorList>
    </citation>
    <scope>NUCLEOTIDE SEQUENCE [LARGE SCALE GENOMIC DNA]</scope>
    <source>
        <tissue evidence="8">Roots</tissue>
    </source>
</reference>
<feature type="transmembrane region" description="Helical" evidence="7">
    <location>
        <begin position="197"/>
        <end position="216"/>
    </location>
</feature>
<evidence type="ECO:0000256" key="1">
    <source>
        <dbReference type="ARBA" id="ARBA00004141"/>
    </source>
</evidence>
<dbReference type="PANTHER" id="PTHR31621:SF66">
    <property type="entry name" value="PROTEIN DMP2"/>
    <property type="match status" value="1"/>
</dbReference>
<dbReference type="PANTHER" id="PTHR31621">
    <property type="entry name" value="PROTEIN DMP3"/>
    <property type="match status" value="1"/>
</dbReference>
<dbReference type="EMBL" id="JAXIOK010000014">
    <property type="protein sequence ID" value="KAK4755780.1"/>
    <property type="molecule type" value="Genomic_DNA"/>
</dbReference>
<dbReference type="AlphaFoldDB" id="A0AAN7Q2U4"/>
<accession>A0AAN7Q2U4</accession>
<dbReference type="GO" id="GO:0005737">
    <property type="term" value="C:cytoplasm"/>
    <property type="evidence" value="ECO:0007669"/>
    <property type="project" value="UniProtKB-ARBA"/>
</dbReference>
<evidence type="ECO:0000313" key="9">
    <source>
        <dbReference type="Proteomes" id="UP001345219"/>
    </source>
</evidence>
<keyword evidence="3 7" id="KW-0812">Transmembrane</keyword>
<name>A0AAN7Q2U4_9MYRT</name>
<evidence type="ECO:0000256" key="2">
    <source>
        <dbReference type="ARBA" id="ARBA00008707"/>
    </source>
</evidence>
<comment type="caution">
    <text evidence="8">The sequence shown here is derived from an EMBL/GenBank/DDBJ whole genome shotgun (WGS) entry which is preliminary data.</text>
</comment>
<keyword evidence="9" id="KW-1185">Reference proteome</keyword>
<dbReference type="Proteomes" id="UP001345219">
    <property type="component" value="Chromosome 8"/>
</dbReference>
<evidence type="ECO:0000256" key="5">
    <source>
        <dbReference type="ARBA" id="ARBA00023136"/>
    </source>
</evidence>
<feature type="transmembrane region" description="Helical" evidence="7">
    <location>
        <begin position="95"/>
        <end position="113"/>
    </location>
</feature>
<keyword evidence="4 7" id="KW-1133">Transmembrane helix</keyword>
<evidence type="ECO:0000256" key="6">
    <source>
        <dbReference type="SAM" id="MobiDB-lite"/>
    </source>
</evidence>
<dbReference type="InterPro" id="IPR007770">
    <property type="entry name" value="DMP"/>
</dbReference>
<evidence type="ECO:0000313" key="8">
    <source>
        <dbReference type="EMBL" id="KAK4755780.1"/>
    </source>
</evidence>
<gene>
    <name evidence="8" type="ORF">SAY87_009537</name>
</gene>
<evidence type="ECO:0000256" key="7">
    <source>
        <dbReference type="SAM" id="Phobius"/>
    </source>
</evidence>
<dbReference type="Pfam" id="PF05078">
    <property type="entry name" value="DUF679"/>
    <property type="match status" value="1"/>
</dbReference>
<evidence type="ECO:0000256" key="4">
    <source>
        <dbReference type="ARBA" id="ARBA00022989"/>
    </source>
</evidence>
<feature type="transmembrane region" description="Helical" evidence="7">
    <location>
        <begin position="51"/>
        <end position="75"/>
    </location>
</feature>
<comment type="subcellular location">
    <subcellularLocation>
        <location evidence="1">Membrane</location>
        <topology evidence="1">Multi-pass membrane protein</topology>
    </subcellularLocation>
</comment>
<feature type="region of interest" description="Disordered" evidence="6">
    <location>
        <begin position="219"/>
        <end position="247"/>
    </location>
</feature>